<evidence type="ECO:0000313" key="2">
    <source>
        <dbReference type="EMBL" id="KAK0623036.1"/>
    </source>
</evidence>
<keyword evidence="3" id="KW-1185">Reference proteome</keyword>
<protein>
    <submittedName>
        <fullName evidence="2">Uncharacterized protein</fullName>
    </submittedName>
</protein>
<feature type="region of interest" description="Disordered" evidence="1">
    <location>
        <begin position="28"/>
        <end position="51"/>
    </location>
</feature>
<reference evidence="2" key="1">
    <citation type="submission" date="2023-06" db="EMBL/GenBank/DDBJ databases">
        <title>Genome-scale phylogeny and comparative genomics of the fungal order Sordariales.</title>
        <authorList>
            <consortium name="Lawrence Berkeley National Laboratory"/>
            <person name="Hensen N."/>
            <person name="Bonometti L."/>
            <person name="Westerberg I."/>
            <person name="Brannstrom I.O."/>
            <person name="Guillou S."/>
            <person name="Cros-Aarteil S."/>
            <person name="Calhoun S."/>
            <person name="Haridas S."/>
            <person name="Kuo A."/>
            <person name="Mondo S."/>
            <person name="Pangilinan J."/>
            <person name="Riley R."/>
            <person name="Labutti K."/>
            <person name="Andreopoulos B."/>
            <person name="Lipzen A."/>
            <person name="Chen C."/>
            <person name="Yanf M."/>
            <person name="Daum C."/>
            <person name="Ng V."/>
            <person name="Clum A."/>
            <person name="Steindorff A."/>
            <person name="Ohm R."/>
            <person name="Martin F."/>
            <person name="Silar P."/>
            <person name="Natvig D."/>
            <person name="Lalanne C."/>
            <person name="Gautier V."/>
            <person name="Ament-Velasquez S.L."/>
            <person name="Kruys A."/>
            <person name="Hutchinson M.I."/>
            <person name="Powell A.J."/>
            <person name="Barry K."/>
            <person name="Miller A.N."/>
            <person name="Grigoriev I.V."/>
            <person name="Debuchy R."/>
            <person name="Gladieux P."/>
            <person name="Thoren M.H."/>
            <person name="Johannesson H."/>
        </authorList>
    </citation>
    <scope>NUCLEOTIDE SEQUENCE</scope>
    <source>
        <strain evidence="2">CBS 606.72</strain>
    </source>
</reference>
<dbReference type="Proteomes" id="UP001175000">
    <property type="component" value="Unassembled WGS sequence"/>
</dbReference>
<comment type="caution">
    <text evidence="2">The sequence shown here is derived from an EMBL/GenBank/DDBJ whole genome shotgun (WGS) entry which is preliminary data.</text>
</comment>
<dbReference type="AlphaFoldDB" id="A0AA39WWW7"/>
<name>A0AA39WWW7_9PEZI</name>
<evidence type="ECO:0000313" key="3">
    <source>
        <dbReference type="Proteomes" id="UP001175000"/>
    </source>
</evidence>
<evidence type="ECO:0000256" key="1">
    <source>
        <dbReference type="SAM" id="MobiDB-lite"/>
    </source>
</evidence>
<gene>
    <name evidence="2" type="ORF">B0T14DRAFT_515116</name>
</gene>
<accession>A0AA39WWW7</accession>
<organism evidence="2 3">
    <name type="scientific">Immersiella caudata</name>
    <dbReference type="NCBI Taxonomy" id="314043"/>
    <lineage>
        <taxon>Eukaryota</taxon>
        <taxon>Fungi</taxon>
        <taxon>Dikarya</taxon>
        <taxon>Ascomycota</taxon>
        <taxon>Pezizomycotina</taxon>
        <taxon>Sordariomycetes</taxon>
        <taxon>Sordariomycetidae</taxon>
        <taxon>Sordariales</taxon>
        <taxon>Lasiosphaeriaceae</taxon>
        <taxon>Immersiella</taxon>
    </lineage>
</organism>
<proteinExistence type="predicted"/>
<dbReference type="EMBL" id="JAULSU010000003">
    <property type="protein sequence ID" value="KAK0623036.1"/>
    <property type="molecule type" value="Genomic_DNA"/>
</dbReference>
<sequence>MHPGHSPKDLNSSPLTPFICPERVRCHIRPHPVGNSGSRPLSHRQVTEGQK</sequence>